<gene>
    <name evidence="6" type="ORF">bsdtb5_37240</name>
</gene>
<keyword evidence="3" id="KW-0547">Nucleotide-binding</keyword>
<dbReference type="EMBL" id="AP024169">
    <property type="protein sequence ID" value="BCN32429.1"/>
    <property type="molecule type" value="Genomic_DNA"/>
</dbReference>
<comment type="similarity">
    <text evidence="1">Belongs to the ABC transporter superfamily.</text>
</comment>
<sequence length="530" mass="60049">MITNQKTEPKLLEVKNLEVGFYNKNKFNKIVNQISFDVYQGEVLGIVGESGSGKSMTALTIADLLSKEAVVSNGTICLQGNNLLTLDKESLRKIKGKEIGFIFQEPMTSLNPLIPIGKQVEEVLKIHETLSKEERKRRTMDMLFEVGLKEVDGLYRKYPHELSGGMRQRVMIAMAMICEPKLLIADEPTTALDVTIQSQILELIKKLCREKNTTVIFISHDLGVIKEICNRAIVMSEGNIVEEGNVKNLFENPRMEYTKQLIDSVPSIKKGMERKACEQKTNSTKNNKMLDIKELSVFYDKKGSLFQKAKKEVIVKNVSFQVIEGEILGIVGESGCGKTTLSKAIVGLNRDIEGSIESIEKSPQMVFQDPYQSLNPAKKVGWILEEPLRLKGGYTKEDRKKKVDEMLVKVGLSKEYKNRYIHELSGGQRQRISIASAVITNPKLIILDEPVSALDVTVQAQILELLRTIQKEYGLTYLFISHDLNVIYEMCNRVLVMYQGRIVEDAKTRELYDNPQHEYTKRLLKVIPEL</sequence>
<evidence type="ECO:0000313" key="6">
    <source>
        <dbReference type="EMBL" id="BCN32429.1"/>
    </source>
</evidence>
<dbReference type="PROSITE" id="PS00211">
    <property type="entry name" value="ABC_TRANSPORTER_1"/>
    <property type="match status" value="2"/>
</dbReference>
<dbReference type="AlphaFoldDB" id="A0A7R7EPA7"/>
<dbReference type="GO" id="GO:0005524">
    <property type="term" value="F:ATP binding"/>
    <property type="evidence" value="ECO:0007669"/>
    <property type="project" value="UniProtKB-KW"/>
</dbReference>
<keyword evidence="4 6" id="KW-0067">ATP-binding</keyword>
<evidence type="ECO:0000256" key="3">
    <source>
        <dbReference type="ARBA" id="ARBA00022741"/>
    </source>
</evidence>
<dbReference type="CDD" id="cd03257">
    <property type="entry name" value="ABC_NikE_OppD_transporters"/>
    <property type="match status" value="2"/>
</dbReference>
<accession>A0A7R7EPA7</accession>
<proteinExistence type="inferred from homology"/>
<dbReference type="InterPro" id="IPR013563">
    <property type="entry name" value="Oligopep_ABC_C"/>
</dbReference>
<dbReference type="FunFam" id="3.40.50.300:FF:000016">
    <property type="entry name" value="Oligopeptide ABC transporter ATP-binding component"/>
    <property type="match status" value="1"/>
</dbReference>
<dbReference type="RefSeq" id="WP_271713477.1">
    <property type="nucleotide sequence ID" value="NZ_AP024169.1"/>
</dbReference>
<dbReference type="InterPro" id="IPR027417">
    <property type="entry name" value="P-loop_NTPase"/>
</dbReference>
<feature type="domain" description="ABC transporter" evidence="5">
    <location>
        <begin position="292"/>
        <end position="524"/>
    </location>
</feature>
<dbReference type="SMART" id="SM00382">
    <property type="entry name" value="AAA"/>
    <property type="match status" value="2"/>
</dbReference>
<dbReference type="NCBIfam" id="NF008453">
    <property type="entry name" value="PRK11308.1"/>
    <property type="match status" value="2"/>
</dbReference>
<dbReference type="GO" id="GO:0015833">
    <property type="term" value="P:peptide transport"/>
    <property type="evidence" value="ECO:0007669"/>
    <property type="project" value="InterPro"/>
</dbReference>
<evidence type="ECO:0000256" key="2">
    <source>
        <dbReference type="ARBA" id="ARBA00022448"/>
    </source>
</evidence>
<evidence type="ECO:0000256" key="4">
    <source>
        <dbReference type="ARBA" id="ARBA00022840"/>
    </source>
</evidence>
<keyword evidence="7" id="KW-1185">Reference proteome</keyword>
<organism evidence="6 7">
    <name type="scientific">Anaeromicropila herbilytica</name>
    <dbReference type="NCBI Taxonomy" id="2785025"/>
    <lineage>
        <taxon>Bacteria</taxon>
        <taxon>Bacillati</taxon>
        <taxon>Bacillota</taxon>
        <taxon>Clostridia</taxon>
        <taxon>Lachnospirales</taxon>
        <taxon>Lachnospiraceae</taxon>
        <taxon>Anaeromicropila</taxon>
    </lineage>
</organism>
<dbReference type="InterPro" id="IPR050319">
    <property type="entry name" value="ABC_transp_ATP-bind"/>
</dbReference>
<dbReference type="SUPFAM" id="SSF52540">
    <property type="entry name" value="P-loop containing nucleoside triphosphate hydrolases"/>
    <property type="match status" value="2"/>
</dbReference>
<protein>
    <submittedName>
        <fullName evidence="6">ABC transporter ATP-binding protein</fullName>
    </submittedName>
</protein>
<reference evidence="6 7" key="1">
    <citation type="submission" date="2020-11" db="EMBL/GenBank/DDBJ databases">
        <title>Draft genome sequencing of a Lachnospiraceae strain isolated from anoxic soil subjected to BSD treatment.</title>
        <authorList>
            <person name="Uek A."/>
            <person name="Tonouchi A."/>
        </authorList>
    </citation>
    <scope>NUCLEOTIDE SEQUENCE [LARGE SCALE GENOMIC DNA]</scope>
    <source>
        <strain evidence="6 7">TB5</strain>
    </source>
</reference>
<dbReference type="InterPro" id="IPR003593">
    <property type="entry name" value="AAA+_ATPase"/>
</dbReference>
<feature type="domain" description="ABC transporter" evidence="5">
    <location>
        <begin position="14"/>
        <end position="262"/>
    </location>
</feature>
<dbReference type="InterPro" id="IPR017871">
    <property type="entry name" value="ABC_transporter-like_CS"/>
</dbReference>
<dbReference type="Gene3D" id="3.40.50.300">
    <property type="entry name" value="P-loop containing nucleotide triphosphate hydrolases"/>
    <property type="match status" value="2"/>
</dbReference>
<evidence type="ECO:0000259" key="5">
    <source>
        <dbReference type="PROSITE" id="PS50893"/>
    </source>
</evidence>
<dbReference type="NCBIfam" id="NF007739">
    <property type="entry name" value="PRK10419.1"/>
    <property type="match status" value="2"/>
</dbReference>
<dbReference type="Proteomes" id="UP000595897">
    <property type="component" value="Chromosome"/>
</dbReference>
<dbReference type="InterPro" id="IPR003439">
    <property type="entry name" value="ABC_transporter-like_ATP-bd"/>
</dbReference>
<dbReference type="GO" id="GO:0016887">
    <property type="term" value="F:ATP hydrolysis activity"/>
    <property type="evidence" value="ECO:0007669"/>
    <property type="project" value="InterPro"/>
</dbReference>
<name>A0A7R7EPA7_9FIRM</name>
<dbReference type="Pfam" id="PF08352">
    <property type="entry name" value="oligo_HPY"/>
    <property type="match status" value="2"/>
</dbReference>
<evidence type="ECO:0000256" key="1">
    <source>
        <dbReference type="ARBA" id="ARBA00005417"/>
    </source>
</evidence>
<keyword evidence="2" id="KW-0813">Transport</keyword>
<dbReference type="KEGG" id="ahb:bsdtb5_37240"/>
<dbReference type="PROSITE" id="PS50893">
    <property type="entry name" value="ABC_TRANSPORTER_2"/>
    <property type="match status" value="2"/>
</dbReference>
<dbReference type="GO" id="GO:0055085">
    <property type="term" value="P:transmembrane transport"/>
    <property type="evidence" value="ECO:0007669"/>
    <property type="project" value="UniProtKB-ARBA"/>
</dbReference>
<evidence type="ECO:0000313" key="7">
    <source>
        <dbReference type="Proteomes" id="UP000595897"/>
    </source>
</evidence>
<dbReference type="Pfam" id="PF00005">
    <property type="entry name" value="ABC_tran"/>
    <property type="match status" value="2"/>
</dbReference>
<dbReference type="PANTHER" id="PTHR43776">
    <property type="entry name" value="TRANSPORT ATP-BINDING PROTEIN"/>
    <property type="match status" value="1"/>
</dbReference>